<keyword evidence="3" id="KW-0520">NAD</keyword>
<dbReference type="GO" id="GO:0051287">
    <property type="term" value="F:NAD binding"/>
    <property type="evidence" value="ECO:0007669"/>
    <property type="project" value="InterPro"/>
</dbReference>
<evidence type="ECO:0000256" key="3">
    <source>
        <dbReference type="ARBA" id="ARBA00023027"/>
    </source>
</evidence>
<evidence type="ECO:0000256" key="2">
    <source>
        <dbReference type="ARBA" id="ARBA00023002"/>
    </source>
</evidence>
<keyword evidence="6" id="KW-1185">Reference proteome</keyword>
<dbReference type="AlphaFoldDB" id="A0A7S7M8D1"/>
<dbReference type="Gene3D" id="3.40.50.720">
    <property type="entry name" value="NAD(P)-binding Rossmann-like Domain"/>
    <property type="match status" value="2"/>
</dbReference>
<dbReference type="InterPro" id="IPR050418">
    <property type="entry name" value="D-iso_2-hydroxyacid_DH_PdxB"/>
</dbReference>
<dbReference type="InterPro" id="IPR029753">
    <property type="entry name" value="D-isomer_DH_CS"/>
</dbReference>
<keyword evidence="2" id="KW-0560">Oxidoreductase</keyword>
<proteinExistence type="inferred from homology"/>
<dbReference type="RefSeq" id="WP_194371116.1">
    <property type="nucleotide sequence ID" value="NZ_CP063767.1"/>
</dbReference>
<evidence type="ECO:0000259" key="4">
    <source>
        <dbReference type="Pfam" id="PF02826"/>
    </source>
</evidence>
<dbReference type="FunFam" id="3.40.50.720:FF:000203">
    <property type="entry name" value="D-3-phosphoglycerate dehydrogenase (SerA)"/>
    <property type="match status" value="1"/>
</dbReference>
<dbReference type="PANTHER" id="PTHR43761">
    <property type="entry name" value="D-ISOMER SPECIFIC 2-HYDROXYACID DEHYDROGENASE FAMILY PROTEIN (AFU_ORTHOLOGUE AFUA_1G13630)"/>
    <property type="match status" value="1"/>
</dbReference>
<protein>
    <submittedName>
        <fullName evidence="5">Phosphoglycerate dehydrogenase</fullName>
    </submittedName>
</protein>
<name>A0A7S7M8D1_9ACTN</name>
<evidence type="ECO:0000256" key="1">
    <source>
        <dbReference type="ARBA" id="ARBA00005854"/>
    </source>
</evidence>
<dbReference type="SUPFAM" id="SSF52283">
    <property type="entry name" value="Formate/glycerate dehydrogenase catalytic domain-like"/>
    <property type="match status" value="1"/>
</dbReference>
<dbReference type="Pfam" id="PF02826">
    <property type="entry name" value="2-Hacid_dh_C"/>
    <property type="match status" value="1"/>
</dbReference>
<dbReference type="EMBL" id="CP063767">
    <property type="protein sequence ID" value="QOY60551.1"/>
    <property type="molecule type" value="Genomic_DNA"/>
</dbReference>
<gene>
    <name evidence="5" type="ORF">INP52_09185</name>
</gene>
<dbReference type="InterPro" id="IPR006140">
    <property type="entry name" value="D-isomer_DH_NAD-bd"/>
</dbReference>
<sequence length="309" mass="33031">MKVLITPRGFAKYGLDEVKRMESKGLEVDYNDTGRAYSPEQFLKKATDADAIIVGVDRMGDEVIDMCSHLKVICKFGVGTDNINVAHAAKRGIFVGRTVGSNSLSVAEHVAALMFADAKNLWPALREVKGGGWGKPTGTELAGKTLGIVGFGAIGKCLSRIAAGIGMRVKAYDALVVDTKTAEEYGAEIASFDDLLEGSDYVSLHVPLLESTHNLIAEPELKLMKANACLVNAARGGVVDEGDLYNALMNGEIRSACFDVYSKEPPAPDDRLLSLDNFLLTPHIGSRTNESEARTCAVSTGVVLEHLGL</sequence>
<dbReference type="InterPro" id="IPR036291">
    <property type="entry name" value="NAD(P)-bd_dom_sf"/>
</dbReference>
<dbReference type="SUPFAM" id="SSF51735">
    <property type="entry name" value="NAD(P)-binding Rossmann-fold domains"/>
    <property type="match status" value="1"/>
</dbReference>
<dbReference type="PROSITE" id="PS00065">
    <property type="entry name" value="D_2_HYDROXYACID_DH_1"/>
    <property type="match status" value="1"/>
</dbReference>
<comment type="similarity">
    <text evidence="1">Belongs to the D-isomer specific 2-hydroxyacid dehydrogenase family.</text>
</comment>
<evidence type="ECO:0000313" key="6">
    <source>
        <dbReference type="Proteomes" id="UP000593735"/>
    </source>
</evidence>
<dbReference type="PROSITE" id="PS00671">
    <property type="entry name" value="D_2_HYDROXYACID_DH_3"/>
    <property type="match status" value="1"/>
</dbReference>
<feature type="domain" description="D-isomer specific 2-hydroxyacid dehydrogenase NAD-binding" evidence="4">
    <location>
        <begin position="112"/>
        <end position="285"/>
    </location>
</feature>
<dbReference type="InterPro" id="IPR029752">
    <property type="entry name" value="D-isomer_DH_CS1"/>
</dbReference>
<organism evidence="5 6">
    <name type="scientific">Thermophilibacter immobilis</name>
    <dbReference type="NCBI Taxonomy" id="2779519"/>
    <lineage>
        <taxon>Bacteria</taxon>
        <taxon>Bacillati</taxon>
        <taxon>Actinomycetota</taxon>
        <taxon>Coriobacteriia</taxon>
        <taxon>Coriobacteriales</taxon>
        <taxon>Atopobiaceae</taxon>
        <taxon>Thermophilibacter</taxon>
    </lineage>
</organism>
<accession>A0A7S7M8D1</accession>
<dbReference type="KEGG" id="tio:INP52_09185"/>
<dbReference type="CDD" id="cd12172">
    <property type="entry name" value="PGDH_like_2"/>
    <property type="match status" value="1"/>
</dbReference>
<evidence type="ECO:0000313" key="5">
    <source>
        <dbReference type="EMBL" id="QOY60551.1"/>
    </source>
</evidence>
<reference evidence="5 6" key="1">
    <citation type="submission" date="2020-10" db="EMBL/GenBank/DDBJ databases">
        <title>Olsenella immobilis sp.nov., isolated from the mud in a fermentation cellar used for the production of Chinese strong-flavoured liquor.</title>
        <authorList>
            <person name="Lu L."/>
        </authorList>
    </citation>
    <scope>NUCLEOTIDE SEQUENCE [LARGE SCALE GENOMIC DNA]</scope>
    <source>
        <strain evidence="5 6">LZLJ-2</strain>
    </source>
</reference>
<dbReference type="Proteomes" id="UP000593735">
    <property type="component" value="Chromosome"/>
</dbReference>
<dbReference type="PANTHER" id="PTHR43761:SF1">
    <property type="entry name" value="D-ISOMER SPECIFIC 2-HYDROXYACID DEHYDROGENASE CATALYTIC DOMAIN-CONTAINING PROTEIN-RELATED"/>
    <property type="match status" value="1"/>
</dbReference>
<dbReference type="GO" id="GO:0016616">
    <property type="term" value="F:oxidoreductase activity, acting on the CH-OH group of donors, NAD or NADP as acceptor"/>
    <property type="evidence" value="ECO:0007669"/>
    <property type="project" value="InterPro"/>
</dbReference>